<dbReference type="AlphaFoldDB" id="A0A497EWL1"/>
<evidence type="ECO:0000313" key="1">
    <source>
        <dbReference type="EMBL" id="RLE51774.1"/>
    </source>
</evidence>
<dbReference type="Proteomes" id="UP000272051">
    <property type="component" value="Unassembled WGS sequence"/>
</dbReference>
<accession>A0A497EWL1</accession>
<evidence type="ECO:0000313" key="2">
    <source>
        <dbReference type="Proteomes" id="UP000272051"/>
    </source>
</evidence>
<proteinExistence type="predicted"/>
<organism evidence="1 2">
    <name type="scientific">Thermoproteota archaeon</name>
    <dbReference type="NCBI Taxonomy" id="2056631"/>
    <lineage>
        <taxon>Archaea</taxon>
        <taxon>Thermoproteota</taxon>
    </lineage>
</organism>
<protein>
    <submittedName>
        <fullName evidence="1">Uncharacterized protein</fullName>
    </submittedName>
</protein>
<reference evidence="1 2" key="1">
    <citation type="submission" date="2018-06" db="EMBL/GenBank/DDBJ databases">
        <title>Extensive metabolic versatility and redundancy in microbially diverse, dynamic hydrothermal sediments.</title>
        <authorList>
            <person name="Dombrowski N."/>
            <person name="Teske A."/>
            <person name="Baker B.J."/>
        </authorList>
    </citation>
    <scope>NUCLEOTIDE SEQUENCE [LARGE SCALE GENOMIC DNA]</scope>
    <source>
        <strain evidence="1">B34_G17</strain>
    </source>
</reference>
<dbReference type="EMBL" id="QMQX01000086">
    <property type="protein sequence ID" value="RLE51774.1"/>
    <property type="molecule type" value="Genomic_DNA"/>
</dbReference>
<gene>
    <name evidence="1" type="ORF">DRJ33_05200</name>
</gene>
<comment type="caution">
    <text evidence="1">The sequence shown here is derived from an EMBL/GenBank/DDBJ whole genome shotgun (WGS) entry which is preliminary data.</text>
</comment>
<sequence length="138" mass="15556">MERLITEVLIMSSIIALMLVASISLSNTNYLVRFVENKSCEVLTKNLLYAALNVRLDALINGLNYSKAIIVLPEAVKITFHGNELEVQSHSTHLSHNLSLVITTAIIDANWSRAFLLRVYNSSLFITEVEGYVKLYER</sequence>
<name>A0A497EWL1_9CREN</name>